<evidence type="ECO:0000256" key="5">
    <source>
        <dbReference type="ARBA" id="ARBA00022989"/>
    </source>
</evidence>
<evidence type="ECO:0000256" key="7">
    <source>
        <dbReference type="SAM" id="Phobius"/>
    </source>
</evidence>
<name>A0A7Y4H6D5_9BRAD</name>
<feature type="transmembrane region" description="Helical" evidence="7">
    <location>
        <begin position="374"/>
        <end position="402"/>
    </location>
</feature>
<dbReference type="Proteomes" id="UP000528734">
    <property type="component" value="Unassembled WGS sequence"/>
</dbReference>
<feature type="transmembrane region" description="Helical" evidence="7">
    <location>
        <begin position="156"/>
        <end position="180"/>
    </location>
</feature>
<evidence type="ECO:0000313" key="8">
    <source>
        <dbReference type="EMBL" id="NOJ47562.1"/>
    </source>
</evidence>
<evidence type="ECO:0000256" key="2">
    <source>
        <dbReference type="ARBA" id="ARBA00007430"/>
    </source>
</evidence>
<evidence type="ECO:0000256" key="4">
    <source>
        <dbReference type="ARBA" id="ARBA00022692"/>
    </source>
</evidence>
<protein>
    <submittedName>
        <fullName evidence="8">Lipopolysaccharide biosynthesis protein</fullName>
    </submittedName>
</protein>
<dbReference type="GO" id="GO:0005886">
    <property type="term" value="C:plasma membrane"/>
    <property type="evidence" value="ECO:0007669"/>
    <property type="project" value="UniProtKB-SubCell"/>
</dbReference>
<dbReference type="PANTHER" id="PTHR30250">
    <property type="entry name" value="PST FAMILY PREDICTED COLANIC ACID TRANSPORTER"/>
    <property type="match status" value="1"/>
</dbReference>
<dbReference type="PANTHER" id="PTHR30250:SF10">
    <property type="entry name" value="LIPOPOLYSACCHARIDE BIOSYNTHESIS PROTEIN WZXC"/>
    <property type="match status" value="1"/>
</dbReference>
<organism evidence="8 9">
    <name type="scientific">Bradyrhizobium archetypum</name>
    <dbReference type="NCBI Taxonomy" id="2721160"/>
    <lineage>
        <taxon>Bacteria</taxon>
        <taxon>Pseudomonadati</taxon>
        <taxon>Pseudomonadota</taxon>
        <taxon>Alphaproteobacteria</taxon>
        <taxon>Hyphomicrobiales</taxon>
        <taxon>Nitrobacteraceae</taxon>
        <taxon>Bradyrhizobium</taxon>
    </lineage>
</organism>
<accession>A0A7Y4H6D5</accession>
<feature type="transmembrane region" description="Helical" evidence="7">
    <location>
        <begin position="422"/>
        <end position="444"/>
    </location>
</feature>
<keyword evidence="4 7" id="KW-0812">Transmembrane</keyword>
<proteinExistence type="inferred from homology"/>
<dbReference type="CDD" id="cd13127">
    <property type="entry name" value="MATE_tuaB_like"/>
    <property type="match status" value="1"/>
</dbReference>
<evidence type="ECO:0000256" key="1">
    <source>
        <dbReference type="ARBA" id="ARBA00004651"/>
    </source>
</evidence>
<reference evidence="8 9" key="1">
    <citation type="submission" date="2020-03" db="EMBL/GenBank/DDBJ databases">
        <title>Bradyrhizobium diversity isolated from nodules of Muelleranthus trifoliolatus.</title>
        <authorList>
            <person name="Klepa M."/>
            <person name="Helene L."/>
            <person name="Hungria M."/>
        </authorList>
    </citation>
    <scope>NUCLEOTIDE SEQUENCE [LARGE SCALE GENOMIC DNA]</scope>
    <source>
        <strain evidence="8 9">WSM 1744</strain>
    </source>
</reference>
<keyword evidence="5 7" id="KW-1133">Transmembrane helix</keyword>
<evidence type="ECO:0000256" key="3">
    <source>
        <dbReference type="ARBA" id="ARBA00022475"/>
    </source>
</evidence>
<sequence length="496" mass="53804">MHRLFQISNQGLKRDARRASVTNLAGRAVDLLLQFGVLIVLARLITPAEFGVFVMATSFLWLTMTFSDLGLGTAVLQEQQLTEGHASAVFQINLATGLAFALIFLVASPLFGLFYHDPRVTHVAAVLSLVFVFSGLTAVQLALLRRALKFDVLLRAQIIASAVSSVAAIILALMGAGYWALTVRALADPLIYSILAWLSSGWLPGRAKWDQTTKALLRYGGHNLAFTLLSSAGRQTDSILVGWRFGSVELGAYALASRLFYLPLVHAAWPLGYVMIPALSRLRDDPDRLRRWYSTLLRMVTFVALPPMFSLAICADDVVYLVAGPQWIKAADILRVLGPVGALQVGTATIDWLLLSQGQARRSLVWEAVRTTVLLVCIVLGLPWGAMGVAVGLAAATLLLFPPSFAYATKGTSIRLIDVTKALLPSFAVMMVTVGAVLVLRVFVAQDWNQIARLLVTGAVIAGIMTCGAAFAYGRSFLNPRFLISSLTSTLFVERR</sequence>
<comment type="subcellular location">
    <subcellularLocation>
        <location evidence="1">Cell membrane</location>
        <topology evidence="1">Multi-pass membrane protein</topology>
    </subcellularLocation>
</comment>
<dbReference type="Pfam" id="PF13440">
    <property type="entry name" value="Polysacc_synt_3"/>
    <property type="match status" value="1"/>
</dbReference>
<dbReference type="EMBL" id="JAAVLW010000004">
    <property type="protein sequence ID" value="NOJ47562.1"/>
    <property type="molecule type" value="Genomic_DNA"/>
</dbReference>
<keyword evidence="6 7" id="KW-0472">Membrane</keyword>
<feature type="transmembrane region" description="Helical" evidence="7">
    <location>
        <begin position="333"/>
        <end position="354"/>
    </location>
</feature>
<gene>
    <name evidence="8" type="ORF">HCN50_15110</name>
</gene>
<dbReference type="InterPro" id="IPR050833">
    <property type="entry name" value="Poly_Biosynth_Transport"/>
</dbReference>
<feature type="transmembrane region" description="Helical" evidence="7">
    <location>
        <begin position="451"/>
        <end position="473"/>
    </location>
</feature>
<evidence type="ECO:0000256" key="6">
    <source>
        <dbReference type="ARBA" id="ARBA00023136"/>
    </source>
</evidence>
<comment type="caution">
    <text evidence="8">The sequence shown here is derived from an EMBL/GenBank/DDBJ whole genome shotgun (WGS) entry which is preliminary data.</text>
</comment>
<keyword evidence="3" id="KW-1003">Cell membrane</keyword>
<comment type="similarity">
    <text evidence="2">Belongs to the polysaccharide synthase family.</text>
</comment>
<feature type="transmembrane region" description="Helical" evidence="7">
    <location>
        <begin position="253"/>
        <end position="276"/>
    </location>
</feature>
<feature type="transmembrane region" description="Helical" evidence="7">
    <location>
        <begin position="51"/>
        <end position="76"/>
    </location>
</feature>
<keyword evidence="9" id="KW-1185">Reference proteome</keyword>
<feature type="transmembrane region" description="Helical" evidence="7">
    <location>
        <begin position="123"/>
        <end position="144"/>
    </location>
</feature>
<feature type="transmembrane region" description="Helical" evidence="7">
    <location>
        <begin position="21"/>
        <end position="45"/>
    </location>
</feature>
<dbReference type="RefSeq" id="WP_171710436.1">
    <property type="nucleotide sequence ID" value="NZ_JAAVLW010000004.1"/>
</dbReference>
<feature type="transmembrane region" description="Helical" evidence="7">
    <location>
        <begin position="88"/>
        <end position="111"/>
    </location>
</feature>
<feature type="transmembrane region" description="Helical" evidence="7">
    <location>
        <begin position="296"/>
        <end position="313"/>
    </location>
</feature>
<dbReference type="AlphaFoldDB" id="A0A7Y4H6D5"/>
<evidence type="ECO:0000313" key="9">
    <source>
        <dbReference type="Proteomes" id="UP000528734"/>
    </source>
</evidence>